<dbReference type="RefSeq" id="WP_034975268.1">
    <property type="nucleotide sequence ID" value="NZ_FOFI01000003.1"/>
</dbReference>
<dbReference type="AlphaFoldDB" id="A0A085BHN7"/>
<dbReference type="Proteomes" id="UP000028623">
    <property type="component" value="Unassembled WGS sequence"/>
</dbReference>
<comment type="caution">
    <text evidence="1">The sequence shown here is derived from an EMBL/GenBank/DDBJ whole genome shotgun (WGS) entry which is preliminary data.</text>
</comment>
<sequence length="297" mass="34764">MSKKLLIREIFEKGKRESGKDSKSGIAMYLSLYFYDEWKFEISERTFVRYYDSFLIDNEDKNIDNQTLDKLSQYLEFRDYKDFCKTEQFTKFNQDSSRTSVSVRIDDENDPERKHPNITVNITTNPILKFQEFLAKQSGFGLIGLIILGGFLTNNFFKKEETPAVKFAEVKNDDQTARVPSKEIVTWKESEITPKDQDVKEESPKEEELQCMFWDGKEYIQAHCSDTKNGLIALDRKLVDNFKKITTPDTITSIKSVWYSKHQNVVEFFTADGVNPENGKELHELSAHMLDKYIKRE</sequence>
<organism evidence="1 2">
    <name type="scientific">Epilithonimonas lactis</name>
    <dbReference type="NCBI Taxonomy" id="421072"/>
    <lineage>
        <taxon>Bacteria</taxon>
        <taxon>Pseudomonadati</taxon>
        <taxon>Bacteroidota</taxon>
        <taxon>Flavobacteriia</taxon>
        <taxon>Flavobacteriales</taxon>
        <taxon>Weeksellaceae</taxon>
        <taxon>Chryseobacterium group</taxon>
        <taxon>Epilithonimonas</taxon>
    </lineage>
</organism>
<dbReference type="eggNOG" id="ENOG5032YY9">
    <property type="taxonomic scope" value="Bacteria"/>
</dbReference>
<accession>A0A085BHN7</accession>
<dbReference type="STRING" id="421072.SAMN04488097_2294"/>
<proteinExistence type="predicted"/>
<protein>
    <submittedName>
        <fullName evidence="1">Uncharacterized protein</fullName>
    </submittedName>
</protein>
<gene>
    <name evidence="1" type="ORF">IO89_08395</name>
</gene>
<evidence type="ECO:0000313" key="1">
    <source>
        <dbReference type="EMBL" id="KFC21982.1"/>
    </source>
</evidence>
<keyword evidence="2" id="KW-1185">Reference proteome</keyword>
<dbReference type="EMBL" id="JPLY01000003">
    <property type="protein sequence ID" value="KFC21982.1"/>
    <property type="molecule type" value="Genomic_DNA"/>
</dbReference>
<evidence type="ECO:0000313" key="2">
    <source>
        <dbReference type="Proteomes" id="UP000028623"/>
    </source>
</evidence>
<name>A0A085BHN7_9FLAO</name>
<reference evidence="1 2" key="1">
    <citation type="submission" date="2014-07" db="EMBL/GenBank/DDBJ databases">
        <title>Epilithonimonas lactis LMG 22401 Genome.</title>
        <authorList>
            <person name="Pipes S.E."/>
            <person name="Stropko S.J."/>
        </authorList>
    </citation>
    <scope>NUCLEOTIDE SEQUENCE [LARGE SCALE GENOMIC DNA]</scope>
    <source>
        <strain evidence="1 2">LMG 24401</strain>
    </source>
</reference>
<dbReference type="OrthoDB" id="1340494at2"/>